<dbReference type="GO" id="GO:1990112">
    <property type="term" value="C:RQC complex"/>
    <property type="evidence" value="ECO:0007669"/>
    <property type="project" value="TreeGrafter"/>
</dbReference>
<dbReference type="PANTHER" id="PTHR15239">
    <property type="entry name" value="NUCLEAR EXPORT MEDIATOR FACTOR NEMF"/>
    <property type="match status" value="1"/>
</dbReference>
<gene>
    <name evidence="2" type="primary">jg23045</name>
    <name evidence="2" type="ORF">PAEG_LOCUS20743</name>
</gene>
<dbReference type="GO" id="GO:1990116">
    <property type="term" value="P:ribosome-associated ubiquitin-dependent protein catabolic process"/>
    <property type="evidence" value="ECO:0007669"/>
    <property type="project" value="TreeGrafter"/>
</dbReference>
<organism evidence="2 3">
    <name type="scientific">Pararge aegeria aegeria</name>
    <dbReference type="NCBI Taxonomy" id="348720"/>
    <lineage>
        <taxon>Eukaryota</taxon>
        <taxon>Metazoa</taxon>
        <taxon>Ecdysozoa</taxon>
        <taxon>Arthropoda</taxon>
        <taxon>Hexapoda</taxon>
        <taxon>Insecta</taxon>
        <taxon>Pterygota</taxon>
        <taxon>Neoptera</taxon>
        <taxon>Endopterygota</taxon>
        <taxon>Lepidoptera</taxon>
        <taxon>Glossata</taxon>
        <taxon>Ditrysia</taxon>
        <taxon>Papilionoidea</taxon>
        <taxon>Nymphalidae</taxon>
        <taxon>Satyrinae</taxon>
        <taxon>Satyrini</taxon>
        <taxon>Parargina</taxon>
        <taxon>Pararge</taxon>
    </lineage>
</organism>
<dbReference type="PANTHER" id="PTHR15239:SF6">
    <property type="entry name" value="RIBOSOME QUALITY CONTROL COMPLEX SUBUNIT NEMF"/>
    <property type="match status" value="1"/>
</dbReference>
<accession>A0A8S4S4D4</accession>
<dbReference type="GO" id="GO:0000049">
    <property type="term" value="F:tRNA binding"/>
    <property type="evidence" value="ECO:0007669"/>
    <property type="project" value="TreeGrafter"/>
</dbReference>
<sequence>MISCVPQTEQAGPDADTEMLCQLTGSPFPEDELLFAVPVVAPYSSLHNYKYKVKLTPGTNKRGKAAKTAVQVFLRDKAGSNRERDLLKAVKEENIARNFPGKVKLSAPQLHKKKK</sequence>
<comment type="caution">
    <text evidence="2">The sequence shown here is derived from an EMBL/GenBank/DDBJ whole genome shotgun (WGS) entry which is preliminary data.</text>
</comment>
<dbReference type="AlphaFoldDB" id="A0A8S4S4D4"/>
<keyword evidence="3" id="KW-1185">Reference proteome</keyword>
<name>A0A8S4S4D4_9NEOP</name>
<dbReference type="GO" id="GO:0043023">
    <property type="term" value="F:ribosomal large subunit binding"/>
    <property type="evidence" value="ECO:0007669"/>
    <property type="project" value="TreeGrafter"/>
</dbReference>
<evidence type="ECO:0000313" key="3">
    <source>
        <dbReference type="Proteomes" id="UP000838756"/>
    </source>
</evidence>
<dbReference type="Pfam" id="PF11923">
    <property type="entry name" value="NFACT-C"/>
    <property type="match status" value="1"/>
</dbReference>
<dbReference type="GO" id="GO:0072344">
    <property type="term" value="P:rescue of stalled ribosome"/>
    <property type="evidence" value="ECO:0007669"/>
    <property type="project" value="TreeGrafter"/>
</dbReference>
<dbReference type="EMBL" id="CAKXAJ010025865">
    <property type="protein sequence ID" value="CAH2244834.1"/>
    <property type="molecule type" value="Genomic_DNA"/>
</dbReference>
<feature type="domain" description="NFACT protein C-terminal" evidence="1">
    <location>
        <begin position="15"/>
        <end position="105"/>
    </location>
</feature>
<reference evidence="2" key="1">
    <citation type="submission" date="2022-03" db="EMBL/GenBank/DDBJ databases">
        <authorList>
            <person name="Lindestad O."/>
        </authorList>
    </citation>
    <scope>NUCLEOTIDE SEQUENCE</scope>
</reference>
<evidence type="ECO:0000313" key="2">
    <source>
        <dbReference type="EMBL" id="CAH2244834.1"/>
    </source>
</evidence>
<dbReference type="InterPro" id="IPR021846">
    <property type="entry name" value="NFACT-C"/>
</dbReference>
<dbReference type="Proteomes" id="UP000838756">
    <property type="component" value="Unassembled WGS sequence"/>
</dbReference>
<dbReference type="OrthoDB" id="207084at2759"/>
<dbReference type="InterPro" id="IPR051608">
    <property type="entry name" value="RQC_Subunit_NEMF"/>
</dbReference>
<protein>
    <submittedName>
        <fullName evidence="2">Jg23045 protein</fullName>
    </submittedName>
</protein>
<proteinExistence type="predicted"/>
<evidence type="ECO:0000259" key="1">
    <source>
        <dbReference type="Pfam" id="PF11923"/>
    </source>
</evidence>